<evidence type="ECO:0000313" key="2">
    <source>
        <dbReference type="EMBL" id="MFC3024508.1"/>
    </source>
</evidence>
<feature type="region of interest" description="Disordered" evidence="1">
    <location>
        <begin position="350"/>
        <end position="375"/>
    </location>
</feature>
<name>A0ABV7CA32_9VIBR</name>
<dbReference type="CDD" id="cd20709">
    <property type="entry name" value="MIX_V"/>
    <property type="match status" value="1"/>
</dbReference>
<proteinExistence type="predicted"/>
<gene>
    <name evidence="2" type="ORF">ACFODT_11805</name>
</gene>
<reference evidence="3" key="1">
    <citation type="journal article" date="2019" name="Int. J. Syst. Evol. Microbiol.">
        <title>The Global Catalogue of Microorganisms (GCM) 10K type strain sequencing project: providing services to taxonomists for standard genome sequencing and annotation.</title>
        <authorList>
            <consortium name="The Broad Institute Genomics Platform"/>
            <consortium name="The Broad Institute Genome Sequencing Center for Infectious Disease"/>
            <person name="Wu L."/>
            <person name="Ma J."/>
        </authorList>
    </citation>
    <scope>NUCLEOTIDE SEQUENCE [LARGE SCALE GENOMIC DNA]</scope>
    <source>
        <strain evidence="3">KCTC 62784</strain>
    </source>
</reference>
<keyword evidence="3" id="KW-1185">Reference proteome</keyword>
<dbReference type="RefSeq" id="WP_123016639.1">
    <property type="nucleotide sequence ID" value="NZ_AP024911.1"/>
</dbReference>
<evidence type="ECO:0000256" key="1">
    <source>
        <dbReference type="SAM" id="MobiDB-lite"/>
    </source>
</evidence>
<accession>A0ABV7CA32</accession>
<dbReference type="Proteomes" id="UP001595384">
    <property type="component" value="Unassembled WGS sequence"/>
</dbReference>
<dbReference type="EMBL" id="JBHRSE010000078">
    <property type="protein sequence ID" value="MFC3024508.1"/>
    <property type="molecule type" value="Genomic_DNA"/>
</dbReference>
<evidence type="ECO:0000313" key="3">
    <source>
        <dbReference type="Proteomes" id="UP001595384"/>
    </source>
</evidence>
<feature type="compositionally biased region" description="Polar residues" evidence="1">
    <location>
        <begin position="350"/>
        <end position="360"/>
    </location>
</feature>
<protein>
    <submittedName>
        <fullName evidence="2">Uncharacterized protein</fullName>
    </submittedName>
</protein>
<organism evidence="2 3">
    <name type="scientific">Vibrio zhugei</name>
    <dbReference type="NCBI Taxonomy" id="2479546"/>
    <lineage>
        <taxon>Bacteria</taxon>
        <taxon>Pseudomonadati</taxon>
        <taxon>Pseudomonadota</taxon>
        <taxon>Gammaproteobacteria</taxon>
        <taxon>Vibrionales</taxon>
        <taxon>Vibrionaceae</taxon>
        <taxon>Vibrio</taxon>
    </lineage>
</organism>
<sequence length="422" mass="47213">MTYRVVPVSELMTYEFDMIEAGFEALHDDVLTSIAPQGDVPVLREQLQSGDYVLLCKSPVLPLLHRKKNTEDKQVWCINEKARPAVDKAVQNALQHCINAAQEKEQASKEATPVPLTNDPVAEYEPEPVQLARNTSPPKADFEYCFEVGCSDHSFVTNVCCSFALSRSTHESTISHWEKTTTPRGTRYTATAFEDEPRKLLATLGPMQLGISCSPVQLHKVGSQHVKEAFIPVVPAVQFGPRLGLPTVGYYYHFLHNTLIQEYKIVGRGNWSFFATHSNAHHLDSEAGANKYQSAILLYWQRDGQKVSGQSLLYTLAPLTYEQLHAVTPEWLAQYAVSIDPAKLLELQHSTTSDQTPQSRQLERPETPPATLNHPRHVHYSLNERYLISGQLKSINTPSLLKDDMIVVNLRDLSGTGQALPC</sequence>
<comment type="caution">
    <text evidence="2">The sequence shown here is derived from an EMBL/GenBank/DDBJ whole genome shotgun (WGS) entry which is preliminary data.</text>
</comment>